<dbReference type="InterPro" id="IPR037293">
    <property type="entry name" value="Gal_Oxidase_central_sf"/>
</dbReference>
<accession>A0A835M9N2</accession>
<dbReference type="InterPro" id="IPR009880">
    <property type="entry name" value="Glyoxal_oxidase_N"/>
</dbReference>
<sequence>MWRLPSWRVETMPLERVMGNMILLPNGDVLIINGAGAGTAGWENGINPMLYQPNNPFGLRFEVLNASSIPSLYHSTAILLRDGRILVGGSNPHAKYQYTGDYPTD</sequence>
<evidence type="ECO:0000313" key="2">
    <source>
        <dbReference type="EMBL" id="KAF9618924.1"/>
    </source>
</evidence>
<evidence type="ECO:0000313" key="3">
    <source>
        <dbReference type="Proteomes" id="UP000631114"/>
    </source>
</evidence>
<comment type="caution">
    <text evidence="2">The sequence shown here is derived from an EMBL/GenBank/DDBJ whole genome shotgun (WGS) entry which is preliminary data.</text>
</comment>
<name>A0A835M9N2_9MAGN</name>
<organism evidence="2 3">
    <name type="scientific">Coptis chinensis</name>
    <dbReference type="NCBI Taxonomy" id="261450"/>
    <lineage>
        <taxon>Eukaryota</taxon>
        <taxon>Viridiplantae</taxon>
        <taxon>Streptophyta</taxon>
        <taxon>Embryophyta</taxon>
        <taxon>Tracheophyta</taxon>
        <taxon>Spermatophyta</taxon>
        <taxon>Magnoliopsida</taxon>
        <taxon>Ranunculales</taxon>
        <taxon>Ranunculaceae</taxon>
        <taxon>Coptidoideae</taxon>
        <taxon>Coptis</taxon>
    </lineage>
</organism>
<feature type="domain" description="Glyoxal oxidase N-terminal" evidence="1">
    <location>
        <begin position="5"/>
        <end position="105"/>
    </location>
</feature>
<dbReference type="SUPFAM" id="SSF50965">
    <property type="entry name" value="Galactose oxidase, central domain"/>
    <property type="match status" value="1"/>
</dbReference>
<keyword evidence="3" id="KW-1185">Reference proteome</keyword>
<gene>
    <name evidence="2" type="ORF">IFM89_002919</name>
</gene>
<dbReference type="InterPro" id="IPR011043">
    <property type="entry name" value="Gal_Oxase/kelch_b-propeller"/>
</dbReference>
<dbReference type="Proteomes" id="UP000631114">
    <property type="component" value="Unassembled WGS sequence"/>
</dbReference>
<evidence type="ECO:0000259" key="1">
    <source>
        <dbReference type="Pfam" id="PF07250"/>
    </source>
</evidence>
<dbReference type="EMBL" id="JADFTS010000002">
    <property type="protein sequence ID" value="KAF9618924.1"/>
    <property type="molecule type" value="Genomic_DNA"/>
</dbReference>
<dbReference type="PANTHER" id="PTHR32208">
    <property type="entry name" value="SECRETED PROTEIN-RELATED"/>
    <property type="match status" value="1"/>
</dbReference>
<reference evidence="2 3" key="1">
    <citation type="submission" date="2020-10" db="EMBL/GenBank/DDBJ databases">
        <title>The Coptis chinensis genome and diversification of protoberbering-type alkaloids.</title>
        <authorList>
            <person name="Wang B."/>
            <person name="Shu S."/>
            <person name="Song C."/>
            <person name="Liu Y."/>
        </authorList>
    </citation>
    <scope>NUCLEOTIDE SEQUENCE [LARGE SCALE GENOMIC DNA]</scope>
    <source>
        <strain evidence="2">HL-2020</strain>
        <tissue evidence="2">Leaf</tissue>
    </source>
</reference>
<dbReference type="AlphaFoldDB" id="A0A835M9N2"/>
<protein>
    <recommendedName>
        <fullName evidence="1">Glyoxal oxidase N-terminal domain-containing protein</fullName>
    </recommendedName>
</protein>
<dbReference type="Gene3D" id="2.130.10.80">
    <property type="entry name" value="Galactose oxidase/kelch, beta-propeller"/>
    <property type="match status" value="1"/>
</dbReference>
<dbReference type="Pfam" id="PF07250">
    <property type="entry name" value="Glyoxal_oxid_N"/>
    <property type="match status" value="1"/>
</dbReference>
<dbReference type="OrthoDB" id="2019572at2759"/>
<dbReference type="PANTHER" id="PTHR32208:SF62">
    <property type="entry name" value="OXIDASE, PUTATIVE, EXPRESSED-RELATED"/>
    <property type="match status" value="1"/>
</dbReference>
<proteinExistence type="predicted"/>